<feature type="domain" description="Nitroreductase" evidence="9">
    <location>
        <begin position="10"/>
        <end position="164"/>
    </location>
</feature>
<proteinExistence type="inferred from homology"/>
<keyword evidence="4 8" id="KW-0285">Flavoprotein</keyword>
<dbReference type="InterPro" id="IPR000415">
    <property type="entry name" value="Nitroreductase-like"/>
</dbReference>
<dbReference type="EMBL" id="JAMBQA010000003">
    <property type="protein sequence ID" value="MDG0845910.1"/>
    <property type="molecule type" value="Genomic_DNA"/>
</dbReference>
<evidence type="ECO:0000256" key="8">
    <source>
        <dbReference type="PIRNR" id="PIRNR005426"/>
    </source>
</evidence>
<dbReference type="PANTHER" id="PTHR43425:SF3">
    <property type="entry name" value="NADPH-DEPENDENT OXIDOREDUCTASE"/>
    <property type="match status" value="1"/>
</dbReference>
<dbReference type="PANTHER" id="PTHR43425">
    <property type="entry name" value="OXYGEN-INSENSITIVE NADPH NITROREDUCTASE"/>
    <property type="match status" value="1"/>
</dbReference>
<dbReference type="PIRSF" id="PIRSF005426">
    <property type="entry name" value="Frp"/>
    <property type="match status" value="1"/>
</dbReference>
<organism evidence="10 11">
    <name type="scientific">Staphylococcus equorum</name>
    <dbReference type="NCBI Taxonomy" id="246432"/>
    <lineage>
        <taxon>Bacteria</taxon>
        <taxon>Bacillati</taxon>
        <taxon>Bacillota</taxon>
        <taxon>Bacilli</taxon>
        <taxon>Bacillales</taxon>
        <taxon>Staphylococcaceae</taxon>
        <taxon>Staphylococcus</taxon>
    </lineage>
</organism>
<evidence type="ECO:0000256" key="2">
    <source>
        <dbReference type="ARBA" id="ARBA00008366"/>
    </source>
</evidence>
<dbReference type="InterPro" id="IPR016446">
    <property type="entry name" value="Flavin_OxRdtase_Frp"/>
</dbReference>
<dbReference type="KEGG" id="seqo:SE1039_01780"/>
<dbReference type="RefSeq" id="WP_056935186.1">
    <property type="nucleotide sequence ID" value="NZ_CP013114.1"/>
</dbReference>
<dbReference type="GO" id="GO:0016491">
    <property type="term" value="F:oxidoreductase activity"/>
    <property type="evidence" value="ECO:0007669"/>
    <property type="project" value="UniProtKB-UniRule"/>
</dbReference>
<sequence length="251" mass="28918">MSDHVYNLLKKHHSVRNFKKEPIPEEHIKQLVEAGQSASTSSYLQTYSIIGIEDPEIKEDLKEVSGQPYVVENGYLFVFVMDYYRHSIVNEDSKHQMETSFESAEGLLVGTIDATLVAQNIAATAEDMGYGIVYLGSLRNDVERVKEVLDLPEHTFPLFGMALGIPEDEEDGSPKPRLPFEHVFHRDRYNSDKDEQKEELQRYDQTVSDYYKSRTNGERSETWSNQIANFMSAKQRLDMLNQLNRAGFIRK</sequence>
<dbReference type="AlphaFoldDB" id="A0A9X4L349"/>
<evidence type="ECO:0000256" key="1">
    <source>
        <dbReference type="ARBA" id="ARBA00001917"/>
    </source>
</evidence>
<dbReference type="NCBIfam" id="NF008033">
    <property type="entry name" value="PRK10765.1"/>
    <property type="match status" value="1"/>
</dbReference>
<dbReference type="InterPro" id="IPR029479">
    <property type="entry name" value="Nitroreductase"/>
</dbReference>
<dbReference type="CDD" id="cd02146">
    <property type="entry name" value="NfsA-like"/>
    <property type="match status" value="1"/>
</dbReference>
<comment type="cofactor">
    <cofactor evidence="1">
        <name>FMN</name>
        <dbReference type="ChEBI" id="CHEBI:58210"/>
    </cofactor>
</comment>
<keyword evidence="11" id="KW-1185">Reference proteome</keyword>
<dbReference type="SUPFAM" id="SSF55469">
    <property type="entry name" value="FMN-dependent nitroreductase-like"/>
    <property type="match status" value="1"/>
</dbReference>
<comment type="similarity">
    <text evidence="2 8">Belongs to the flavin oxidoreductase frp family.</text>
</comment>
<dbReference type="Pfam" id="PF00881">
    <property type="entry name" value="Nitroreductase"/>
    <property type="match status" value="1"/>
</dbReference>
<dbReference type="EC" id="1.6.-.-" evidence="8"/>
<keyword evidence="6 8" id="KW-0560">Oxidoreductase</keyword>
<comment type="function">
    <text evidence="7 8">Reduces FMN, organic nitro compounds and disulfide DTNB. Involved in maintenance of the cellular redox state and the disulfide stress response.</text>
</comment>
<evidence type="ECO:0000256" key="5">
    <source>
        <dbReference type="ARBA" id="ARBA00022643"/>
    </source>
</evidence>
<reference evidence="10" key="1">
    <citation type="submission" date="2022-05" db="EMBL/GenBank/DDBJ databases">
        <title>Comparative genomics of Staphylococcus equorum isolates.</title>
        <authorList>
            <person name="Luelf R.H."/>
        </authorList>
    </citation>
    <scope>NUCLEOTIDE SEQUENCE</scope>
    <source>
        <strain evidence="10">TMW 2.2497</strain>
    </source>
</reference>
<protein>
    <recommendedName>
        <fullName evidence="3 8">NADPH-dependent oxidoreductase</fullName>
        <ecNumber evidence="8">1.6.-.-</ecNumber>
    </recommendedName>
</protein>
<comment type="caution">
    <text evidence="10">The sequence shown here is derived from an EMBL/GenBank/DDBJ whole genome shotgun (WGS) entry which is preliminary data.</text>
</comment>
<keyword evidence="8" id="KW-0521">NADP</keyword>
<evidence type="ECO:0000256" key="6">
    <source>
        <dbReference type="ARBA" id="ARBA00023002"/>
    </source>
</evidence>
<dbReference type="Gene3D" id="3.40.109.10">
    <property type="entry name" value="NADH Oxidase"/>
    <property type="match status" value="1"/>
</dbReference>
<dbReference type="Proteomes" id="UP001152422">
    <property type="component" value="Unassembled WGS sequence"/>
</dbReference>
<evidence type="ECO:0000259" key="9">
    <source>
        <dbReference type="Pfam" id="PF00881"/>
    </source>
</evidence>
<evidence type="ECO:0000313" key="11">
    <source>
        <dbReference type="Proteomes" id="UP001152422"/>
    </source>
</evidence>
<evidence type="ECO:0000256" key="3">
    <source>
        <dbReference type="ARBA" id="ARBA00018365"/>
    </source>
</evidence>
<evidence type="ECO:0000256" key="7">
    <source>
        <dbReference type="ARBA" id="ARBA00024982"/>
    </source>
</evidence>
<accession>A0A9X4L349</accession>
<evidence type="ECO:0000313" key="10">
    <source>
        <dbReference type="EMBL" id="MDG0845910.1"/>
    </source>
</evidence>
<evidence type="ECO:0000256" key="4">
    <source>
        <dbReference type="ARBA" id="ARBA00022630"/>
    </source>
</evidence>
<keyword evidence="5 8" id="KW-0288">FMN</keyword>
<name>A0A9X4L349_9STAP</name>
<gene>
    <name evidence="10" type="primary">nfsA</name>
    <name evidence="10" type="ORF">M4L89_06690</name>
</gene>